<gene>
    <name evidence="2" type="ORF">RND71_016744</name>
</gene>
<reference evidence="2" key="1">
    <citation type="submission" date="2023-12" db="EMBL/GenBank/DDBJ databases">
        <title>Genome assembly of Anisodus tanguticus.</title>
        <authorList>
            <person name="Wang Y.-J."/>
        </authorList>
    </citation>
    <scope>NUCLEOTIDE SEQUENCE</scope>
    <source>
        <strain evidence="2">KB-2021</strain>
        <tissue evidence="2">Leaf</tissue>
    </source>
</reference>
<evidence type="ECO:0000313" key="2">
    <source>
        <dbReference type="EMBL" id="KAK4365386.1"/>
    </source>
</evidence>
<accession>A0AAE1S8Y4</accession>
<proteinExistence type="predicted"/>
<name>A0AAE1S8Y4_9SOLA</name>
<feature type="coiled-coil region" evidence="1">
    <location>
        <begin position="2"/>
        <end position="29"/>
    </location>
</feature>
<organism evidence="2 3">
    <name type="scientific">Anisodus tanguticus</name>
    <dbReference type="NCBI Taxonomy" id="243964"/>
    <lineage>
        <taxon>Eukaryota</taxon>
        <taxon>Viridiplantae</taxon>
        <taxon>Streptophyta</taxon>
        <taxon>Embryophyta</taxon>
        <taxon>Tracheophyta</taxon>
        <taxon>Spermatophyta</taxon>
        <taxon>Magnoliopsida</taxon>
        <taxon>eudicotyledons</taxon>
        <taxon>Gunneridae</taxon>
        <taxon>Pentapetalae</taxon>
        <taxon>asterids</taxon>
        <taxon>lamiids</taxon>
        <taxon>Solanales</taxon>
        <taxon>Solanaceae</taxon>
        <taxon>Solanoideae</taxon>
        <taxon>Hyoscyameae</taxon>
        <taxon>Anisodus</taxon>
    </lineage>
</organism>
<dbReference type="EMBL" id="JAVYJV010000008">
    <property type="protein sequence ID" value="KAK4365386.1"/>
    <property type="molecule type" value="Genomic_DNA"/>
</dbReference>
<dbReference type="AlphaFoldDB" id="A0AAE1S8Y4"/>
<sequence>MKKNLKSMKVELEKLKSEIQRRESQLNLETLPLPWDIWRLCFSVSIFLKKEEIEMRGNAIQFAFKLYAYKAGKRDMDNFNQYSHGKSRLKFEMKLYNGIIWKRRKPTLRLIAPGRPSKKAGQPQPELSFVVYTLVDSFTKKLVIFSSTCEVILYGKFFILIN</sequence>
<keyword evidence="1" id="KW-0175">Coiled coil</keyword>
<protein>
    <submittedName>
        <fullName evidence="2">Uncharacterized protein</fullName>
    </submittedName>
</protein>
<evidence type="ECO:0000256" key="1">
    <source>
        <dbReference type="SAM" id="Coils"/>
    </source>
</evidence>
<comment type="caution">
    <text evidence="2">The sequence shown here is derived from an EMBL/GenBank/DDBJ whole genome shotgun (WGS) entry which is preliminary data.</text>
</comment>
<keyword evidence="3" id="KW-1185">Reference proteome</keyword>
<dbReference type="Proteomes" id="UP001291623">
    <property type="component" value="Unassembled WGS sequence"/>
</dbReference>
<evidence type="ECO:0000313" key="3">
    <source>
        <dbReference type="Proteomes" id="UP001291623"/>
    </source>
</evidence>